<dbReference type="Pfam" id="PF01135">
    <property type="entry name" value="PCMT"/>
    <property type="match status" value="1"/>
</dbReference>
<dbReference type="InterPro" id="IPR027573">
    <property type="entry name" value="Methyltran_FxLD"/>
</dbReference>
<organism evidence="12 13">
    <name type="scientific">Amycolatopsis rhizosphaerae</name>
    <dbReference type="NCBI Taxonomy" id="2053003"/>
    <lineage>
        <taxon>Bacteria</taxon>
        <taxon>Bacillati</taxon>
        <taxon>Actinomycetota</taxon>
        <taxon>Actinomycetes</taxon>
        <taxon>Pseudonocardiales</taxon>
        <taxon>Pseudonocardiaceae</taxon>
        <taxon>Amycolatopsis</taxon>
    </lineage>
</organism>
<comment type="similarity">
    <text evidence="2">Belongs to the methyltransferase superfamily. L-isoaspartyl/D-aspartyl protein methyltransferase family.</text>
</comment>
<evidence type="ECO:0000256" key="11">
    <source>
        <dbReference type="ARBA" id="ARBA00031350"/>
    </source>
</evidence>
<evidence type="ECO:0000256" key="9">
    <source>
        <dbReference type="ARBA" id="ARBA00030757"/>
    </source>
</evidence>
<dbReference type="PANTHER" id="PTHR11579:SF0">
    <property type="entry name" value="PROTEIN-L-ISOASPARTATE(D-ASPARTATE) O-METHYLTRANSFERASE"/>
    <property type="match status" value="1"/>
</dbReference>
<comment type="subcellular location">
    <subcellularLocation>
        <location evidence="1">Cytoplasm</location>
    </subcellularLocation>
</comment>
<dbReference type="Gene3D" id="3.40.50.150">
    <property type="entry name" value="Vaccinia Virus protein VP39"/>
    <property type="match status" value="1"/>
</dbReference>
<evidence type="ECO:0000256" key="6">
    <source>
        <dbReference type="ARBA" id="ARBA00022603"/>
    </source>
</evidence>
<keyword evidence="13" id="KW-1185">Reference proteome</keyword>
<keyword evidence="6 12" id="KW-0489">Methyltransferase</keyword>
<reference evidence="12 13" key="1">
    <citation type="submission" date="2019-07" db="EMBL/GenBank/DDBJ databases">
        <authorList>
            <person name="Duangmal K."/>
            <person name="Teo W.F.A."/>
        </authorList>
    </citation>
    <scope>NUCLEOTIDE SEQUENCE [LARGE SCALE GENOMIC DNA]</scope>
    <source>
        <strain evidence="12 13">TBRC 6029</strain>
    </source>
</reference>
<gene>
    <name evidence="12" type="primary">fxlM</name>
    <name evidence="12" type="ORF">FNH05_04030</name>
</gene>
<sequence length="401" mass="43420">MTCTTSSPAEDLRERMVQHIKEAGHLRSSRIEQALRTVPRHLFVPAVPAEEAYANKAITIKPGKDRPASCASVPTVVAMMLDQLDAQPGDNILEIGAGTGYNAALLAELVGQEGQVTTIDIHPDVTEHARGALSETGYSQARVLTGDGALGDQEHAPYDKIIVTVGPWDLPPAWFDQLAPGGRLVVPLHWRGQARSVAFVREDGVLRARDSRLCGFIPMIGIVPAGEQHEDIADDVSLYWDSDQKLDLDAIRAAFTQPETTVWSGVTVLANEPFDHIWLRLTATEPGTCRLAVEPAAIEAGVCHPAFAYRTPALVDGDSIAYLAKARPSDGEGERRYELGATGRGPSGEQLAERLCDHIRAWDRDRDAQPVIAAYPASTPDDGLPDGLVIDKQHTQLVLTF</sequence>
<dbReference type="GO" id="GO:0032259">
    <property type="term" value="P:methylation"/>
    <property type="evidence" value="ECO:0007669"/>
    <property type="project" value="UniProtKB-KW"/>
</dbReference>
<dbReference type="InterPro" id="IPR000682">
    <property type="entry name" value="PCMT"/>
</dbReference>
<dbReference type="AlphaFoldDB" id="A0A558DIJ3"/>
<evidence type="ECO:0000256" key="5">
    <source>
        <dbReference type="ARBA" id="ARBA00022490"/>
    </source>
</evidence>
<dbReference type="PANTHER" id="PTHR11579">
    <property type="entry name" value="PROTEIN-L-ISOASPARTATE O-METHYLTRANSFERASE"/>
    <property type="match status" value="1"/>
</dbReference>
<protein>
    <recommendedName>
        <fullName evidence="4">Protein-L-isoaspartate O-methyltransferase</fullName>
        <ecNumber evidence="3">2.1.1.77</ecNumber>
    </recommendedName>
    <alternativeName>
        <fullName evidence="11">L-isoaspartyl protein carboxyl methyltransferase</fullName>
    </alternativeName>
    <alternativeName>
        <fullName evidence="9">Protein L-isoaspartyl methyltransferase</fullName>
    </alternativeName>
    <alternativeName>
        <fullName evidence="10">Protein-beta-aspartate methyltransferase</fullName>
    </alternativeName>
</protein>
<dbReference type="EC" id="2.1.1.77" evidence="3"/>
<evidence type="ECO:0000256" key="8">
    <source>
        <dbReference type="ARBA" id="ARBA00022691"/>
    </source>
</evidence>
<dbReference type="EMBL" id="VJWX01000020">
    <property type="protein sequence ID" value="TVT60827.1"/>
    <property type="molecule type" value="Genomic_DNA"/>
</dbReference>
<dbReference type="GO" id="GO:0004719">
    <property type="term" value="F:protein-L-isoaspartate (D-aspartate) O-methyltransferase activity"/>
    <property type="evidence" value="ECO:0007669"/>
    <property type="project" value="UniProtKB-EC"/>
</dbReference>
<evidence type="ECO:0000256" key="1">
    <source>
        <dbReference type="ARBA" id="ARBA00004496"/>
    </source>
</evidence>
<accession>A0A558DIJ3</accession>
<dbReference type="OrthoDB" id="4035289at2"/>
<evidence type="ECO:0000256" key="3">
    <source>
        <dbReference type="ARBA" id="ARBA00011890"/>
    </source>
</evidence>
<dbReference type="RefSeq" id="WP_144585900.1">
    <property type="nucleotide sequence ID" value="NZ_VJWX01000020.1"/>
</dbReference>
<evidence type="ECO:0000256" key="10">
    <source>
        <dbReference type="ARBA" id="ARBA00031323"/>
    </source>
</evidence>
<evidence type="ECO:0000313" key="12">
    <source>
        <dbReference type="EMBL" id="TVT60827.1"/>
    </source>
</evidence>
<dbReference type="GO" id="GO:0005737">
    <property type="term" value="C:cytoplasm"/>
    <property type="evidence" value="ECO:0007669"/>
    <property type="project" value="UniProtKB-SubCell"/>
</dbReference>
<comment type="caution">
    <text evidence="12">The sequence shown here is derived from an EMBL/GenBank/DDBJ whole genome shotgun (WGS) entry which is preliminary data.</text>
</comment>
<proteinExistence type="inferred from homology"/>
<dbReference type="CDD" id="cd02440">
    <property type="entry name" value="AdoMet_MTases"/>
    <property type="match status" value="1"/>
</dbReference>
<keyword evidence="7 12" id="KW-0808">Transferase</keyword>
<dbReference type="InterPro" id="IPR029063">
    <property type="entry name" value="SAM-dependent_MTases_sf"/>
</dbReference>
<keyword evidence="8" id="KW-0949">S-adenosyl-L-methionine</keyword>
<dbReference type="SUPFAM" id="SSF53335">
    <property type="entry name" value="S-adenosyl-L-methionine-dependent methyltransferases"/>
    <property type="match status" value="1"/>
</dbReference>
<dbReference type="NCBIfam" id="TIGR04364">
    <property type="entry name" value="methyltran_FxLD"/>
    <property type="match status" value="1"/>
</dbReference>
<name>A0A558DIJ3_9PSEU</name>
<keyword evidence="5" id="KW-0963">Cytoplasm</keyword>
<evidence type="ECO:0000256" key="2">
    <source>
        <dbReference type="ARBA" id="ARBA00005369"/>
    </source>
</evidence>
<evidence type="ECO:0000313" key="13">
    <source>
        <dbReference type="Proteomes" id="UP000320011"/>
    </source>
</evidence>
<dbReference type="Proteomes" id="UP000320011">
    <property type="component" value="Unassembled WGS sequence"/>
</dbReference>
<reference evidence="12 13" key="2">
    <citation type="submission" date="2019-08" db="EMBL/GenBank/DDBJ databases">
        <title>Amycolatopsis acidicola sp. nov., isolated from peat swamp forest soil.</title>
        <authorList>
            <person name="Srisuk N."/>
        </authorList>
    </citation>
    <scope>NUCLEOTIDE SEQUENCE [LARGE SCALE GENOMIC DNA]</scope>
    <source>
        <strain evidence="12 13">TBRC 6029</strain>
    </source>
</reference>
<evidence type="ECO:0000256" key="7">
    <source>
        <dbReference type="ARBA" id="ARBA00022679"/>
    </source>
</evidence>
<evidence type="ECO:0000256" key="4">
    <source>
        <dbReference type="ARBA" id="ARBA00013346"/>
    </source>
</evidence>